<keyword evidence="8" id="KW-0344">Guanine-nucleotide releasing factor</keyword>
<protein>
    <recommendedName>
        <fullName evidence="6">GDP-D-glucose phosphorylase 1</fullName>
        <ecNumber evidence="5">2.7.7.78</ecNumber>
    </recommendedName>
</protein>
<dbReference type="GO" id="GO:0006006">
    <property type="term" value="P:glucose metabolic process"/>
    <property type="evidence" value="ECO:0007669"/>
    <property type="project" value="TreeGrafter"/>
</dbReference>
<dbReference type="GO" id="GO:0005737">
    <property type="term" value="C:cytoplasm"/>
    <property type="evidence" value="ECO:0007669"/>
    <property type="project" value="UniProtKB-SubCell"/>
</dbReference>
<evidence type="ECO:0000256" key="2">
    <source>
        <dbReference type="ARBA" id="ARBA00003049"/>
    </source>
</evidence>
<evidence type="ECO:0000313" key="16">
    <source>
        <dbReference type="Proteomes" id="UP000000715"/>
    </source>
</evidence>
<evidence type="ECO:0000256" key="7">
    <source>
        <dbReference type="ARBA" id="ARBA00022490"/>
    </source>
</evidence>
<keyword evidence="11" id="KW-0547">Nucleotide-binding</keyword>
<dbReference type="GO" id="GO:0080048">
    <property type="term" value="F:GDP-D-glucose phosphorylase activity"/>
    <property type="evidence" value="ECO:0007669"/>
    <property type="project" value="UniProtKB-EC"/>
</dbReference>
<dbReference type="GO" id="GO:0000166">
    <property type="term" value="F:nucleotide binding"/>
    <property type="evidence" value="ECO:0007669"/>
    <property type="project" value="UniProtKB-KW"/>
</dbReference>
<evidence type="ECO:0000313" key="17">
    <source>
        <dbReference type="RefSeq" id="XP_004763776.1"/>
    </source>
</evidence>
<keyword evidence="9" id="KW-0808">Transferase</keyword>
<dbReference type="AlphaFoldDB" id="A0A8U0N1P4"/>
<accession>A0A8U0N1P4</accession>
<dbReference type="Pfam" id="PF26217">
    <property type="entry name" value="GDPGP1_N"/>
    <property type="match status" value="1"/>
</dbReference>
<keyword evidence="16" id="KW-1185">Reference proteome</keyword>
<dbReference type="Proteomes" id="UP000000715">
    <property type="component" value="Unplaced"/>
</dbReference>
<evidence type="ECO:0000256" key="3">
    <source>
        <dbReference type="ARBA" id="ARBA00004496"/>
    </source>
</evidence>
<feature type="domain" description="GDPGP1-like C-terminal" evidence="14">
    <location>
        <begin position="269"/>
        <end position="404"/>
    </location>
</feature>
<dbReference type="OrthoDB" id="417175at2759"/>
<keyword evidence="10" id="KW-0548">Nucleotidyltransferase</keyword>
<evidence type="ECO:0000256" key="12">
    <source>
        <dbReference type="ARBA" id="ARBA00022801"/>
    </source>
</evidence>
<evidence type="ECO:0000256" key="5">
    <source>
        <dbReference type="ARBA" id="ARBA00012507"/>
    </source>
</evidence>
<sequence length="410" mass="45346">MRECERTSTAPEGEDSRLREEVEVSPMAAAQDSNEISYLLPPNRKDWEEKGVPNFVYRQKELLEGIQWPRTAPSLLDRTPRSRFDSALCAAWRQRMELGLFRYRLGELQTQTLPGVVGFVAQLNVERGVQRRRPQNIWSVRQAFDPEQFNFNKIRPGEVLFRLLREPDLPGALQQEDILVMINVSPLEWGHVLLVPEPTQGLPQRLLPAALRAGVEAVLLSSHPGFRVGFNSLGGLASVNHLHLHGYYLAHRLPVEGAPSEPLDPGGRLHLLQALPAPGFLFYTSGPGPDLEALIGRVCRATDYLTDHEIAHNLFVTRGAPPGKTSPSSALTGIRVILWARKSSFGVKEGEAFNVALCELAGHLPIKTSQDFDSLTEAAALALIRDCLLPPAQAEEVQAALVALIAQDEQ</sequence>
<dbReference type="EC" id="2.7.7.78" evidence="5"/>
<dbReference type="GO" id="GO:0016787">
    <property type="term" value="F:hydrolase activity"/>
    <property type="evidence" value="ECO:0007669"/>
    <property type="project" value="UniProtKB-KW"/>
</dbReference>
<gene>
    <name evidence="17" type="primary">GDPGP1</name>
</gene>
<evidence type="ECO:0000259" key="14">
    <source>
        <dbReference type="Pfam" id="PF26216"/>
    </source>
</evidence>
<evidence type="ECO:0000256" key="1">
    <source>
        <dbReference type="ARBA" id="ARBA00000063"/>
    </source>
</evidence>
<evidence type="ECO:0000256" key="10">
    <source>
        <dbReference type="ARBA" id="ARBA00022695"/>
    </source>
</evidence>
<dbReference type="InterPro" id="IPR026506">
    <property type="entry name" value="GDPGP"/>
</dbReference>
<feature type="region of interest" description="Disordered" evidence="13">
    <location>
        <begin position="1"/>
        <end position="22"/>
    </location>
</feature>
<dbReference type="RefSeq" id="XP_004763776.1">
    <property type="nucleotide sequence ID" value="XM_004763719.3"/>
</dbReference>
<evidence type="ECO:0000256" key="9">
    <source>
        <dbReference type="ARBA" id="ARBA00022679"/>
    </source>
</evidence>
<reference evidence="17" key="1">
    <citation type="submission" date="2025-08" db="UniProtKB">
        <authorList>
            <consortium name="RefSeq"/>
        </authorList>
    </citation>
    <scope>IDENTIFICATION</scope>
    <source>
        <tissue evidence="17">Brain</tissue>
    </source>
</reference>
<dbReference type="GO" id="GO:0005085">
    <property type="term" value="F:guanyl-nucleotide exchange factor activity"/>
    <property type="evidence" value="ECO:0007669"/>
    <property type="project" value="UniProtKB-KW"/>
</dbReference>
<dbReference type="GeneID" id="101677702"/>
<feature type="domain" description="GDPGP1-like N-terminal" evidence="15">
    <location>
        <begin position="83"/>
        <end position="247"/>
    </location>
</feature>
<dbReference type="Pfam" id="PF26216">
    <property type="entry name" value="GDPGP1_C"/>
    <property type="match status" value="1"/>
</dbReference>
<dbReference type="KEGG" id="mpuf:101677702"/>
<comment type="catalytic activity">
    <reaction evidence="1">
        <text>GDP-alpha-D-glucose + phosphate = alpha-D-glucose 1-phosphate + GDP + H(+)</text>
        <dbReference type="Rhea" id="RHEA:30387"/>
        <dbReference type="ChEBI" id="CHEBI:15378"/>
        <dbReference type="ChEBI" id="CHEBI:43474"/>
        <dbReference type="ChEBI" id="CHEBI:58189"/>
        <dbReference type="ChEBI" id="CHEBI:58601"/>
        <dbReference type="ChEBI" id="CHEBI:62230"/>
        <dbReference type="EC" id="2.7.7.78"/>
    </reaction>
</comment>
<proteinExistence type="inferred from homology"/>
<evidence type="ECO:0000256" key="13">
    <source>
        <dbReference type="SAM" id="MobiDB-lite"/>
    </source>
</evidence>
<comment type="similarity">
    <text evidence="4">Belongs to the GDPGP1 family.</text>
</comment>
<keyword evidence="7" id="KW-0963">Cytoplasm</keyword>
<dbReference type="CTD" id="390637"/>
<evidence type="ECO:0000259" key="15">
    <source>
        <dbReference type="Pfam" id="PF26217"/>
    </source>
</evidence>
<keyword evidence="12" id="KW-0378">Hydrolase</keyword>
<evidence type="ECO:0000256" key="6">
    <source>
        <dbReference type="ARBA" id="ARBA00018857"/>
    </source>
</evidence>
<name>A0A8U0N1P4_MUSPF</name>
<comment type="subcellular location">
    <subcellularLocation>
        <location evidence="3">Cytoplasm</location>
    </subcellularLocation>
</comment>
<evidence type="ECO:0000256" key="8">
    <source>
        <dbReference type="ARBA" id="ARBA00022658"/>
    </source>
</evidence>
<evidence type="ECO:0000256" key="11">
    <source>
        <dbReference type="ARBA" id="ARBA00022741"/>
    </source>
</evidence>
<evidence type="ECO:0000256" key="4">
    <source>
        <dbReference type="ARBA" id="ARBA00006451"/>
    </source>
</evidence>
<comment type="function">
    <text evidence="2">Specific and highly efficient GDP-D-glucose phosphorylase regulating the levels of GDP-D-glucose in cells.</text>
</comment>
<dbReference type="InterPro" id="IPR058865">
    <property type="entry name" value="GDPGP1_C"/>
</dbReference>
<dbReference type="PANTHER" id="PTHR20884:SF8">
    <property type="entry name" value="GDP-D-GLUCOSE PHOSPHORYLASE 1"/>
    <property type="match status" value="1"/>
</dbReference>
<dbReference type="InterPro" id="IPR058866">
    <property type="entry name" value="GDPGP1_N"/>
</dbReference>
<dbReference type="PANTHER" id="PTHR20884">
    <property type="entry name" value="GDP-D-GLUCOSE PHOSPHORYLASE 1"/>
    <property type="match status" value="1"/>
</dbReference>
<organism evidence="16 17">
    <name type="scientific">Mustela putorius furo</name>
    <name type="common">European domestic ferret</name>
    <name type="synonym">Mustela furo</name>
    <dbReference type="NCBI Taxonomy" id="9669"/>
    <lineage>
        <taxon>Eukaryota</taxon>
        <taxon>Metazoa</taxon>
        <taxon>Chordata</taxon>
        <taxon>Craniata</taxon>
        <taxon>Vertebrata</taxon>
        <taxon>Euteleostomi</taxon>
        <taxon>Mammalia</taxon>
        <taxon>Eutheria</taxon>
        <taxon>Laurasiatheria</taxon>
        <taxon>Carnivora</taxon>
        <taxon>Caniformia</taxon>
        <taxon>Musteloidea</taxon>
        <taxon>Mustelidae</taxon>
        <taxon>Mustelinae</taxon>
        <taxon>Mustela</taxon>
    </lineage>
</organism>